<reference evidence="11" key="1">
    <citation type="submission" date="2016-10" db="EMBL/GenBank/DDBJ databases">
        <authorList>
            <person name="Varghese N."/>
            <person name="Submissions S."/>
        </authorList>
    </citation>
    <scope>NUCLEOTIDE SEQUENCE [LARGE SCALE GENOMIC DNA]</scope>
    <source>
        <strain evidence="11">DSM 19083</strain>
    </source>
</reference>
<dbReference type="Pfam" id="PF08281">
    <property type="entry name" value="Sigma70_r4_2"/>
    <property type="match status" value="1"/>
</dbReference>
<dbReference type="NCBIfam" id="NF006089">
    <property type="entry name" value="PRK08241.1"/>
    <property type="match status" value="1"/>
</dbReference>
<protein>
    <submittedName>
        <fullName evidence="10">RNA polymerase, sigma subunit, ECF family</fullName>
    </submittedName>
</protein>
<dbReference type="PANTHER" id="PTHR30173:SF36">
    <property type="entry name" value="ECF RNA POLYMERASE SIGMA FACTOR SIGJ"/>
    <property type="match status" value="1"/>
</dbReference>
<dbReference type="Pfam" id="PF12680">
    <property type="entry name" value="SnoaL_2"/>
    <property type="match status" value="1"/>
</dbReference>
<organism evidence="10 11">
    <name type="scientific">Flavimobilis marinus</name>
    <dbReference type="NCBI Taxonomy" id="285351"/>
    <lineage>
        <taxon>Bacteria</taxon>
        <taxon>Bacillati</taxon>
        <taxon>Actinomycetota</taxon>
        <taxon>Actinomycetes</taxon>
        <taxon>Micrococcales</taxon>
        <taxon>Jonesiaceae</taxon>
        <taxon>Flavimobilis</taxon>
    </lineage>
</organism>
<dbReference type="PANTHER" id="PTHR30173">
    <property type="entry name" value="SIGMA 19 FACTOR"/>
    <property type="match status" value="1"/>
</dbReference>
<feature type="region of interest" description="Disordered" evidence="6">
    <location>
        <begin position="81"/>
        <end position="103"/>
    </location>
</feature>
<feature type="domain" description="SnoaL-like" evidence="9">
    <location>
        <begin position="208"/>
        <end position="305"/>
    </location>
</feature>
<dbReference type="NCBIfam" id="TIGR02960">
    <property type="entry name" value="SigX5"/>
    <property type="match status" value="1"/>
</dbReference>
<dbReference type="Gene3D" id="3.10.450.50">
    <property type="match status" value="1"/>
</dbReference>
<dbReference type="Gene3D" id="1.10.10.10">
    <property type="entry name" value="Winged helix-like DNA-binding domain superfamily/Winged helix DNA-binding domain"/>
    <property type="match status" value="1"/>
</dbReference>
<dbReference type="GO" id="GO:0003677">
    <property type="term" value="F:DNA binding"/>
    <property type="evidence" value="ECO:0007669"/>
    <property type="project" value="InterPro"/>
</dbReference>
<dbReference type="Proteomes" id="UP000198520">
    <property type="component" value="Unassembled WGS sequence"/>
</dbReference>
<dbReference type="EMBL" id="FONZ01000004">
    <property type="protein sequence ID" value="SFF28776.1"/>
    <property type="molecule type" value="Genomic_DNA"/>
</dbReference>
<dbReference type="InterPro" id="IPR007627">
    <property type="entry name" value="RNA_pol_sigma70_r2"/>
</dbReference>
<dbReference type="SUPFAM" id="SSF88659">
    <property type="entry name" value="Sigma3 and sigma4 domains of RNA polymerase sigma factors"/>
    <property type="match status" value="1"/>
</dbReference>
<dbReference type="OrthoDB" id="7376212at2"/>
<dbReference type="InterPro" id="IPR037401">
    <property type="entry name" value="SnoaL-like"/>
</dbReference>
<dbReference type="GO" id="GO:0016987">
    <property type="term" value="F:sigma factor activity"/>
    <property type="evidence" value="ECO:0007669"/>
    <property type="project" value="UniProtKB-KW"/>
</dbReference>
<dbReference type="SUPFAM" id="SSF88946">
    <property type="entry name" value="Sigma2 domain of RNA polymerase sigma factors"/>
    <property type="match status" value="1"/>
</dbReference>
<dbReference type="Gene3D" id="1.10.1740.10">
    <property type="match status" value="1"/>
</dbReference>
<feature type="domain" description="RNA polymerase sigma-70 region 2" evidence="7">
    <location>
        <begin position="13"/>
        <end position="77"/>
    </location>
</feature>
<evidence type="ECO:0000256" key="4">
    <source>
        <dbReference type="ARBA" id="ARBA00023082"/>
    </source>
</evidence>
<evidence type="ECO:0000256" key="6">
    <source>
        <dbReference type="SAM" id="MobiDB-lite"/>
    </source>
</evidence>
<evidence type="ECO:0000256" key="5">
    <source>
        <dbReference type="ARBA" id="ARBA00023163"/>
    </source>
</evidence>
<sequence length="349" mass="37784">MGDLESNEGFAALVEPHRRELLAHCYRMLGSVQDAEDMVQETFLRAWRAQDGFEGRASLRTWLYRIATNVCLTALASSPRRPLPTGLGQPPSDPTGQLESRPELPWLEPLPDELVWGRHEPAPDEEVVSRESVRLAFVAALQHLTAQQRAVLILRDVLAWSAVEVAAALDLSVAAANSSLQRARAHLASVRAGRAERGSDPVAGGGLVAEFARAFESYDVARIAELLTADAVWEMPPFTGWYSGSAEIARLIETQCPASGPGDIRMVRTAANGQPVLALYMRGDDGVHRAFQLQQLTVRDGRVAHVACYFDTALFDAFGLPAVLPPAGSADLLLRHEAGAERGVLAQPG</sequence>
<name>A0A1I2HJ36_9MICO</name>
<keyword evidence="4" id="KW-0731">Sigma factor</keyword>
<dbReference type="SUPFAM" id="SSF54427">
    <property type="entry name" value="NTF2-like"/>
    <property type="match status" value="1"/>
</dbReference>
<evidence type="ECO:0000313" key="10">
    <source>
        <dbReference type="EMBL" id="SFF28776.1"/>
    </source>
</evidence>
<evidence type="ECO:0000259" key="8">
    <source>
        <dbReference type="Pfam" id="PF08281"/>
    </source>
</evidence>
<dbReference type="InterPro" id="IPR013324">
    <property type="entry name" value="RNA_pol_sigma_r3/r4-like"/>
</dbReference>
<dbReference type="InterPro" id="IPR014305">
    <property type="entry name" value="RNA_pol_sigma-G_actinobac"/>
</dbReference>
<proteinExistence type="inferred from homology"/>
<evidence type="ECO:0000256" key="1">
    <source>
        <dbReference type="ARBA" id="ARBA00010641"/>
    </source>
</evidence>
<dbReference type="STRING" id="285351.SAMN04488035_2326"/>
<evidence type="ECO:0000259" key="9">
    <source>
        <dbReference type="Pfam" id="PF12680"/>
    </source>
</evidence>
<dbReference type="InterPro" id="IPR032710">
    <property type="entry name" value="NTF2-like_dom_sf"/>
</dbReference>
<dbReference type="CDD" id="cd06171">
    <property type="entry name" value="Sigma70_r4"/>
    <property type="match status" value="1"/>
</dbReference>
<keyword evidence="5" id="KW-0804">Transcription</keyword>
<evidence type="ECO:0000313" key="11">
    <source>
        <dbReference type="Proteomes" id="UP000198520"/>
    </source>
</evidence>
<comment type="similarity">
    <text evidence="1">Belongs to the sigma-70 factor family. ECF subfamily.</text>
</comment>
<dbReference type="RefSeq" id="WP_093378904.1">
    <property type="nucleotide sequence ID" value="NZ_BNAN01000004.1"/>
</dbReference>
<evidence type="ECO:0000259" key="7">
    <source>
        <dbReference type="Pfam" id="PF04542"/>
    </source>
</evidence>
<dbReference type="AlphaFoldDB" id="A0A1I2HJ36"/>
<feature type="domain" description="RNA polymerase sigma factor 70 region 4 type 2" evidence="8">
    <location>
        <begin position="135"/>
        <end position="187"/>
    </location>
</feature>
<dbReference type="Pfam" id="PF04542">
    <property type="entry name" value="Sigma70_r2"/>
    <property type="match status" value="1"/>
</dbReference>
<dbReference type="InterPro" id="IPR014284">
    <property type="entry name" value="RNA_pol_sigma-70_dom"/>
</dbReference>
<dbReference type="InterPro" id="IPR013249">
    <property type="entry name" value="RNA_pol_sigma70_r4_t2"/>
</dbReference>
<keyword evidence="11" id="KW-1185">Reference proteome</keyword>
<accession>A0A1I2HJ36</accession>
<dbReference type="InterPro" id="IPR036388">
    <property type="entry name" value="WH-like_DNA-bd_sf"/>
</dbReference>
<evidence type="ECO:0000256" key="3">
    <source>
        <dbReference type="ARBA" id="ARBA00023015"/>
    </source>
</evidence>
<dbReference type="InterPro" id="IPR052704">
    <property type="entry name" value="ECF_Sigma-70_Domain"/>
</dbReference>
<comment type="subunit">
    <text evidence="2">Interacts transiently with the RNA polymerase catalytic core formed by RpoA, RpoB, RpoC and RpoZ (2 alpha, 1 beta, 1 beta' and 1 omega subunit) to form the RNA polymerase holoenzyme that can initiate transcription.</text>
</comment>
<dbReference type="NCBIfam" id="TIGR02937">
    <property type="entry name" value="sigma70-ECF"/>
    <property type="match status" value="1"/>
</dbReference>
<evidence type="ECO:0000256" key="2">
    <source>
        <dbReference type="ARBA" id="ARBA00011344"/>
    </source>
</evidence>
<dbReference type="GO" id="GO:0006352">
    <property type="term" value="P:DNA-templated transcription initiation"/>
    <property type="evidence" value="ECO:0007669"/>
    <property type="project" value="InterPro"/>
</dbReference>
<keyword evidence="3" id="KW-0805">Transcription regulation</keyword>
<gene>
    <name evidence="10" type="ORF">SAMN04488035_2326</name>
</gene>
<dbReference type="InterPro" id="IPR013325">
    <property type="entry name" value="RNA_pol_sigma_r2"/>
</dbReference>